<protein>
    <submittedName>
        <fullName evidence="1">Uncharacterized protein</fullName>
    </submittedName>
</protein>
<name>A0A3B0V099_9ZZZZ</name>
<proteinExistence type="predicted"/>
<dbReference type="EMBL" id="UOEY01000031">
    <property type="protein sequence ID" value="VAW36858.1"/>
    <property type="molecule type" value="Genomic_DNA"/>
</dbReference>
<organism evidence="1">
    <name type="scientific">hydrothermal vent metagenome</name>
    <dbReference type="NCBI Taxonomy" id="652676"/>
    <lineage>
        <taxon>unclassified sequences</taxon>
        <taxon>metagenomes</taxon>
        <taxon>ecological metagenomes</taxon>
    </lineage>
</organism>
<reference evidence="1" key="1">
    <citation type="submission" date="2018-06" db="EMBL/GenBank/DDBJ databases">
        <authorList>
            <person name="Zhirakovskaya E."/>
        </authorList>
    </citation>
    <scope>NUCLEOTIDE SEQUENCE</scope>
</reference>
<accession>A0A3B0V099</accession>
<gene>
    <name evidence="1" type="ORF">MNBD_DELTA04-834</name>
</gene>
<evidence type="ECO:0000313" key="1">
    <source>
        <dbReference type="EMBL" id="VAW36858.1"/>
    </source>
</evidence>
<dbReference type="AlphaFoldDB" id="A0A3B0V099"/>
<sequence>MWHGRALGQDWGNRWNERQNYKTYSGQRSTVRVNEWEAAAGPGRGERFCSPGQERELLELLNQLKNPGLGPKDKIGGASGVRRKYRIARKLRKYDDCRARDALRELISENACEDRGEGDIICVKWAAEESLQVIDSAKDLKKLVPASPLDEQEKIIRKYTKRPYKNNFAVHAIKKYLVQQAGVKPDFFVPLLVELFPAYPQTEMVARQYRKPAGKGLEKCLTASEPDRVWWGINLARYLGRSEFLAQVHDIAFRAKGNIDYSDKTGVAEIQIAAIGYYREFEDKALKYYRAVLYSDFVRGREYVISGIKDLANPVLLRMLKEYSTHLEADKTTSTLLKERLRRKIALMEAARR</sequence>